<dbReference type="Proteomes" id="UP001151133">
    <property type="component" value="Unassembled WGS sequence"/>
</dbReference>
<dbReference type="InterPro" id="IPR001296">
    <property type="entry name" value="Glyco_trans_1"/>
</dbReference>
<dbReference type="EC" id="2.4.-.-" evidence="3"/>
<gene>
    <name evidence="3" type="ORF">OIU80_03180</name>
</gene>
<evidence type="ECO:0000313" key="4">
    <source>
        <dbReference type="Proteomes" id="UP001151133"/>
    </source>
</evidence>
<dbReference type="PANTHER" id="PTHR46401:SF2">
    <property type="entry name" value="GLYCOSYLTRANSFERASE WBBK-RELATED"/>
    <property type="match status" value="1"/>
</dbReference>
<evidence type="ECO:0000313" key="3">
    <source>
        <dbReference type="EMBL" id="MCV9931272.1"/>
    </source>
</evidence>
<keyword evidence="1 3" id="KW-0808">Transferase</keyword>
<name>A0A9X3C7F4_9FLAO</name>
<accession>A0A9X3C7F4</accession>
<keyword evidence="4" id="KW-1185">Reference proteome</keyword>
<dbReference type="RefSeq" id="WP_264285638.1">
    <property type="nucleotide sequence ID" value="NZ_JAOZEV010000002.1"/>
</dbReference>
<dbReference type="GO" id="GO:0009103">
    <property type="term" value="P:lipopolysaccharide biosynthetic process"/>
    <property type="evidence" value="ECO:0007669"/>
    <property type="project" value="TreeGrafter"/>
</dbReference>
<dbReference type="Pfam" id="PF00534">
    <property type="entry name" value="Glycos_transf_1"/>
    <property type="match status" value="1"/>
</dbReference>
<sequence length="376" mass="43538">MKLLINASTLSGTGVTQVAVSFITECINIPSNEYHVFLSKTVSNEIDKLQFPNNFFFYLIESHPLYGLKGFQIRKKIKILEKKIKPDCVFSVFGPSYWTPSCPHLMGYAYPHYVYPESPLFKNISFGEIIKRKIFKVIHTYFLKRNGNHYVCETEDVSQRLTELLNCNKNNVFTATNTYNNYFNNPDFSDGRLLPIKEQNEYRFLSLCSFAPHKNITILNKVVPLLNKMKLKINIKFVLTIDELSFEKHFEKHTKDSIINIGRIDVAKCPKLYYECDALFLPTTLECFSANYPEAMKMKRPILTSNLSFATTVCKDAALYFDPYNENEIVSAIITIVNDLNIRENLIRNGEKNLSSFLTSKQRTEKYLQICESMIK</sequence>
<organism evidence="3 4">
    <name type="scientific">Flavobacterium frigoritolerans</name>
    <dbReference type="NCBI Taxonomy" id="2987686"/>
    <lineage>
        <taxon>Bacteria</taxon>
        <taxon>Pseudomonadati</taxon>
        <taxon>Bacteroidota</taxon>
        <taxon>Flavobacteriia</taxon>
        <taxon>Flavobacteriales</taxon>
        <taxon>Flavobacteriaceae</taxon>
        <taxon>Flavobacterium</taxon>
    </lineage>
</organism>
<keyword evidence="3" id="KW-0328">Glycosyltransferase</keyword>
<dbReference type="Gene3D" id="3.40.50.2000">
    <property type="entry name" value="Glycogen Phosphorylase B"/>
    <property type="match status" value="2"/>
</dbReference>
<feature type="domain" description="Glycosyl transferase family 1" evidence="2">
    <location>
        <begin position="198"/>
        <end position="352"/>
    </location>
</feature>
<evidence type="ECO:0000259" key="2">
    <source>
        <dbReference type="Pfam" id="PF00534"/>
    </source>
</evidence>
<proteinExistence type="predicted"/>
<reference evidence="3" key="1">
    <citation type="submission" date="2022-10" db="EMBL/GenBank/DDBJ databases">
        <title>Two novel species of Flavobacterium.</title>
        <authorList>
            <person name="Liu Q."/>
            <person name="Xin Y.-H."/>
        </authorList>
    </citation>
    <scope>NUCLEOTIDE SEQUENCE</scope>
    <source>
        <strain evidence="3">LS1R47</strain>
    </source>
</reference>
<dbReference type="GO" id="GO:0016757">
    <property type="term" value="F:glycosyltransferase activity"/>
    <property type="evidence" value="ECO:0007669"/>
    <property type="project" value="UniProtKB-KW"/>
</dbReference>
<dbReference type="AlphaFoldDB" id="A0A9X3C7F4"/>
<dbReference type="SUPFAM" id="SSF53756">
    <property type="entry name" value="UDP-Glycosyltransferase/glycogen phosphorylase"/>
    <property type="match status" value="1"/>
</dbReference>
<protein>
    <submittedName>
        <fullName evidence="3">Glycosyltransferase</fullName>
        <ecNumber evidence="3">2.4.-.-</ecNumber>
    </submittedName>
</protein>
<comment type="caution">
    <text evidence="3">The sequence shown here is derived from an EMBL/GenBank/DDBJ whole genome shotgun (WGS) entry which is preliminary data.</text>
</comment>
<evidence type="ECO:0000256" key="1">
    <source>
        <dbReference type="ARBA" id="ARBA00022679"/>
    </source>
</evidence>
<dbReference type="EMBL" id="JAOZEV010000002">
    <property type="protein sequence ID" value="MCV9931272.1"/>
    <property type="molecule type" value="Genomic_DNA"/>
</dbReference>
<dbReference type="PANTHER" id="PTHR46401">
    <property type="entry name" value="GLYCOSYLTRANSFERASE WBBK-RELATED"/>
    <property type="match status" value="1"/>
</dbReference>